<dbReference type="EMBL" id="JANQDX010000007">
    <property type="protein sequence ID" value="KAL0921171.1"/>
    <property type="molecule type" value="Genomic_DNA"/>
</dbReference>
<evidence type="ECO:0000313" key="1">
    <source>
        <dbReference type="EMBL" id="KAL0921171.1"/>
    </source>
</evidence>
<accession>A0ABD0VEV0</accession>
<gene>
    <name evidence="1" type="ORF">M5K25_008218</name>
</gene>
<dbReference type="AlphaFoldDB" id="A0ABD0VEV0"/>
<dbReference type="Proteomes" id="UP001552299">
    <property type="component" value="Unassembled WGS sequence"/>
</dbReference>
<organism evidence="1 2">
    <name type="scientific">Dendrobium thyrsiflorum</name>
    <name type="common">Pinecone-like raceme dendrobium</name>
    <name type="synonym">Orchid</name>
    <dbReference type="NCBI Taxonomy" id="117978"/>
    <lineage>
        <taxon>Eukaryota</taxon>
        <taxon>Viridiplantae</taxon>
        <taxon>Streptophyta</taxon>
        <taxon>Embryophyta</taxon>
        <taxon>Tracheophyta</taxon>
        <taxon>Spermatophyta</taxon>
        <taxon>Magnoliopsida</taxon>
        <taxon>Liliopsida</taxon>
        <taxon>Asparagales</taxon>
        <taxon>Orchidaceae</taxon>
        <taxon>Epidendroideae</taxon>
        <taxon>Malaxideae</taxon>
        <taxon>Dendrobiinae</taxon>
        <taxon>Dendrobium</taxon>
    </lineage>
</organism>
<evidence type="ECO:0000313" key="2">
    <source>
        <dbReference type="Proteomes" id="UP001552299"/>
    </source>
</evidence>
<comment type="caution">
    <text evidence="1">The sequence shown here is derived from an EMBL/GenBank/DDBJ whole genome shotgun (WGS) entry which is preliminary data.</text>
</comment>
<keyword evidence="2" id="KW-1185">Reference proteome</keyword>
<reference evidence="1 2" key="1">
    <citation type="journal article" date="2024" name="Plant Biotechnol. J.">
        <title>Dendrobium thyrsiflorum genome and its molecular insights into genes involved in important horticultural traits.</title>
        <authorList>
            <person name="Chen B."/>
            <person name="Wang J.Y."/>
            <person name="Zheng P.J."/>
            <person name="Li K.L."/>
            <person name="Liang Y.M."/>
            <person name="Chen X.F."/>
            <person name="Zhang C."/>
            <person name="Zhao X."/>
            <person name="He X."/>
            <person name="Zhang G.Q."/>
            <person name="Liu Z.J."/>
            <person name="Xu Q."/>
        </authorList>
    </citation>
    <scope>NUCLEOTIDE SEQUENCE [LARGE SCALE GENOMIC DNA]</scope>
    <source>
        <strain evidence="1">GZMU011</strain>
    </source>
</reference>
<name>A0ABD0VEV0_DENTH</name>
<protein>
    <submittedName>
        <fullName evidence="1">Uncharacterized protein</fullName>
    </submittedName>
</protein>
<proteinExistence type="predicted"/>
<sequence>MKEGAVAVHWFLFRFKPIRKDISPLDALFCPISPKTKGKARKQQRRSSWDFGDRGGVLAGLLKPTEGTLHVNKPKSFVFQNPDHQCKHMQE</sequence>